<dbReference type="OrthoDB" id="2989236at2"/>
<dbReference type="Pfam" id="PF07873">
    <property type="entry name" value="YabP"/>
    <property type="match status" value="1"/>
</dbReference>
<reference evidence="2" key="1">
    <citation type="submission" date="2010-11" db="EMBL/GenBank/DDBJ databases">
        <title>The complete genome of Mahella australiensis DSM 15567.</title>
        <authorList>
            <consortium name="US DOE Joint Genome Institute (JGI-PGF)"/>
            <person name="Lucas S."/>
            <person name="Copeland A."/>
            <person name="Lapidus A."/>
            <person name="Bruce D."/>
            <person name="Goodwin L."/>
            <person name="Pitluck S."/>
            <person name="Kyrpides N."/>
            <person name="Mavromatis K."/>
            <person name="Pagani I."/>
            <person name="Ivanova N."/>
            <person name="Teshima H."/>
            <person name="Brettin T."/>
            <person name="Detter J.C."/>
            <person name="Han C."/>
            <person name="Tapia R."/>
            <person name="Land M."/>
            <person name="Hauser L."/>
            <person name="Markowitz V."/>
            <person name="Cheng J.-F."/>
            <person name="Hugenholtz P."/>
            <person name="Woyke T."/>
            <person name="Wu D."/>
            <person name="Spring S."/>
            <person name="Pukall R."/>
            <person name="Steenblock K."/>
            <person name="Schneider S."/>
            <person name="Klenk H.-P."/>
            <person name="Eisen J.A."/>
        </authorList>
    </citation>
    <scope>NUCLEOTIDE SEQUENCE [LARGE SCALE GENOMIC DNA]</scope>
    <source>
        <strain evidence="2">DSM 15567 / CIP 107919 / 50-1 BON</strain>
    </source>
</reference>
<dbReference type="RefSeq" id="WP_013780719.1">
    <property type="nucleotide sequence ID" value="NC_015520.1"/>
</dbReference>
<evidence type="ECO:0008006" key="3">
    <source>
        <dbReference type="Google" id="ProtNLM"/>
    </source>
</evidence>
<keyword evidence="2" id="KW-1185">Reference proteome</keyword>
<sequence>MPKRSSEQLKSFLSSMLDLPQDVVLDLPRLIALGKTQLYIENHKGIIEYTPERIRVNSAIGVIRLTGKGMSIKTIETEEILVSGQLTSIEFL</sequence>
<dbReference type="EMBL" id="CP002360">
    <property type="protein sequence ID" value="AEE96289.1"/>
    <property type="molecule type" value="Genomic_DNA"/>
</dbReference>
<reference evidence="1 2" key="2">
    <citation type="journal article" date="2011" name="Stand. Genomic Sci.">
        <title>Complete genome sequence of Mahella australiensis type strain (50-1 BON).</title>
        <authorList>
            <person name="Sikorski J."/>
            <person name="Teshima H."/>
            <person name="Nolan M."/>
            <person name="Lucas S."/>
            <person name="Hammon N."/>
            <person name="Deshpande S."/>
            <person name="Cheng J.F."/>
            <person name="Pitluck S."/>
            <person name="Liolios K."/>
            <person name="Pagani I."/>
            <person name="Ivanova N."/>
            <person name="Huntemann M."/>
            <person name="Mavromatis K."/>
            <person name="Ovchinikova G."/>
            <person name="Pati A."/>
            <person name="Tapia R."/>
            <person name="Han C."/>
            <person name="Goodwin L."/>
            <person name="Chen A."/>
            <person name="Palaniappan K."/>
            <person name="Land M."/>
            <person name="Hauser L."/>
            <person name="Ngatchou-Djao O.D."/>
            <person name="Rohde M."/>
            <person name="Pukall R."/>
            <person name="Spring S."/>
            <person name="Abt B."/>
            <person name="Goker M."/>
            <person name="Detter J.C."/>
            <person name="Woyke T."/>
            <person name="Bristow J."/>
            <person name="Markowitz V."/>
            <person name="Hugenholtz P."/>
            <person name="Eisen J.A."/>
            <person name="Kyrpides N.C."/>
            <person name="Klenk H.P."/>
            <person name="Lapidus A."/>
        </authorList>
    </citation>
    <scope>NUCLEOTIDE SEQUENCE [LARGE SCALE GENOMIC DNA]</scope>
    <source>
        <strain evidence="2">DSM 15567 / CIP 107919 / 50-1 BON</strain>
    </source>
</reference>
<gene>
    <name evidence="1" type="ordered locus">Mahau_1091</name>
</gene>
<dbReference type="KEGG" id="mas:Mahau_1091"/>
<evidence type="ECO:0000313" key="1">
    <source>
        <dbReference type="EMBL" id="AEE96289.1"/>
    </source>
</evidence>
<dbReference type="AlphaFoldDB" id="F4A356"/>
<dbReference type="eggNOG" id="ENOG5032ZA5">
    <property type="taxonomic scope" value="Bacteria"/>
</dbReference>
<proteinExistence type="predicted"/>
<accession>F4A356</accession>
<dbReference type="InterPro" id="IPR022476">
    <property type="entry name" value="Spore_YabP/YqfC"/>
</dbReference>
<name>F4A356_MAHA5</name>
<dbReference type="NCBIfam" id="TIGR02856">
    <property type="entry name" value="spore_yqfC"/>
    <property type="match status" value="1"/>
</dbReference>
<dbReference type="STRING" id="697281.Mahau_1091"/>
<evidence type="ECO:0000313" key="2">
    <source>
        <dbReference type="Proteomes" id="UP000008457"/>
    </source>
</evidence>
<protein>
    <recommendedName>
        <fullName evidence="3">Sporulation protein YqfC</fullName>
    </recommendedName>
</protein>
<dbReference type="Proteomes" id="UP000008457">
    <property type="component" value="Chromosome"/>
</dbReference>
<dbReference type="InterPro" id="IPR022477">
    <property type="entry name" value="Spore_YqfC"/>
</dbReference>
<dbReference type="HOGENOM" id="CLU_161222_2_0_9"/>
<organism evidence="1 2">
    <name type="scientific">Mahella australiensis (strain DSM 15567 / CIP 107919 / 50-1 BON)</name>
    <dbReference type="NCBI Taxonomy" id="697281"/>
    <lineage>
        <taxon>Bacteria</taxon>
        <taxon>Bacillati</taxon>
        <taxon>Bacillota</taxon>
        <taxon>Clostridia</taxon>
        <taxon>Thermoanaerobacterales</taxon>
        <taxon>Thermoanaerobacterales Family IV. Incertae Sedis</taxon>
        <taxon>Mahella</taxon>
    </lineage>
</organism>